<dbReference type="Proteomes" id="UP000676565">
    <property type="component" value="Unassembled WGS sequence"/>
</dbReference>
<dbReference type="SMART" id="SM00220">
    <property type="entry name" value="S_TKc"/>
    <property type="match status" value="1"/>
</dbReference>
<dbReference type="PANTHER" id="PTHR43289">
    <property type="entry name" value="MITOGEN-ACTIVATED PROTEIN KINASE KINASE KINASE 20-RELATED"/>
    <property type="match status" value="1"/>
</dbReference>
<dbReference type="SUPFAM" id="SSF56112">
    <property type="entry name" value="Protein kinase-like (PK-like)"/>
    <property type="match status" value="1"/>
</dbReference>
<evidence type="ECO:0000313" key="8">
    <source>
        <dbReference type="Proteomes" id="UP000676565"/>
    </source>
</evidence>
<keyword evidence="3 7" id="KW-0418">Kinase</keyword>
<keyword evidence="1" id="KW-0808">Transferase</keyword>
<dbReference type="InterPro" id="IPR008271">
    <property type="entry name" value="Ser/Thr_kinase_AS"/>
</dbReference>
<protein>
    <submittedName>
        <fullName evidence="7">Serine/threonine protein kinase</fullName>
    </submittedName>
</protein>
<keyword evidence="8" id="KW-1185">Reference proteome</keyword>
<dbReference type="InterPro" id="IPR000719">
    <property type="entry name" value="Prot_kinase_dom"/>
</dbReference>
<dbReference type="InterPro" id="IPR011009">
    <property type="entry name" value="Kinase-like_dom_sf"/>
</dbReference>
<accession>A0ABS5BK54</accession>
<dbReference type="EMBL" id="JAGKQQ010000001">
    <property type="protein sequence ID" value="MBP3954091.1"/>
    <property type="molecule type" value="Genomic_DNA"/>
</dbReference>
<name>A0ABS5BK54_9BACT</name>
<dbReference type="InterPro" id="IPR017441">
    <property type="entry name" value="Protein_kinase_ATP_BS"/>
</dbReference>
<dbReference type="Pfam" id="PF00069">
    <property type="entry name" value="Pkinase"/>
    <property type="match status" value="1"/>
</dbReference>
<dbReference type="PROSITE" id="PS50011">
    <property type="entry name" value="PROTEIN_KINASE_DOM"/>
    <property type="match status" value="1"/>
</dbReference>
<dbReference type="RefSeq" id="WP_210652225.1">
    <property type="nucleotide sequence ID" value="NZ_JAGKQQ010000001.1"/>
</dbReference>
<keyword evidence="2 5" id="KW-0547">Nucleotide-binding</keyword>
<dbReference type="Gene3D" id="3.30.200.20">
    <property type="entry name" value="Phosphorylase Kinase, domain 1"/>
    <property type="match status" value="1"/>
</dbReference>
<keyword evidence="7" id="KW-0723">Serine/threonine-protein kinase</keyword>
<comment type="caution">
    <text evidence="7">The sequence shown here is derived from an EMBL/GenBank/DDBJ whole genome shotgun (WGS) entry which is preliminary data.</text>
</comment>
<evidence type="ECO:0000256" key="5">
    <source>
        <dbReference type="PROSITE-ProRule" id="PRU10141"/>
    </source>
</evidence>
<evidence type="ECO:0000313" key="7">
    <source>
        <dbReference type="EMBL" id="MBP3954091.1"/>
    </source>
</evidence>
<dbReference type="GO" id="GO:0004674">
    <property type="term" value="F:protein serine/threonine kinase activity"/>
    <property type="evidence" value="ECO:0007669"/>
    <property type="project" value="UniProtKB-KW"/>
</dbReference>
<evidence type="ECO:0000256" key="1">
    <source>
        <dbReference type="ARBA" id="ARBA00022679"/>
    </source>
</evidence>
<evidence type="ECO:0000256" key="2">
    <source>
        <dbReference type="ARBA" id="ARBA00022741"/>
    </source>
</evidence>
<feature type="domain" description="Protein kinase" evidence="6">
    <location>
        <begin position="75"/>
        <end position="357"/>
    </location>
</feature>
<sequence>MPHTEITDDFAFALYAQWEDAKAEGRGISLEQICAARPELLPDVREIARWLLPESVLFCTPLGGDSVPSGEHWVPPDWVKIGRGASSVVFRGQDPTFGTAVAFKVLQLQGPVDGARLMKRFEQEARILARLKHDGIVRIFKTFDLGSRPVIEMEHLPNGSLVTHLEEVRARGAAGIARFMERVARAVGFAHEHDIVHRDLKPSNILLNAENRPCVSDFGIAKLLGSDRDAPEPAPAVDPNDTATESACLTAQGRQPGTRAYMAPEQFDPDLGSTTPATDVWALGVILYELLTGRQPFTGRTFAEWKAAACTRPVEWPRRSRWRASGRLERIARRCLERNPKRRYRSATELADDLAALSRPVRWGALLLVGASVACAGLATGLLLHREPATTPAVSAPGAAPPAWINPGAATAITITDQLERGETVVACGAGERVAYRSVLGTPNVQAFKNRVTVYSSSEGAVELVPPLPYKGRYGVRVTLSHNGADTNMSLVGAFAGGCGWWTEASSGYRCFVVGFSDTGLIAGHKRGFGLHAVSPVGGSSTADSRVVWRESQPKQEPAVRVIEFRVGDGALESRLDAAILPPLTDTDLQARTAPTPRPNAPPHAPPLPVARGGIGVYVSGGFAVIRRVEVFPLLKTDH</sequence>
<evidence type="ECO:0000259" key="6">
    <source>
        <dbReference type="PROSITE" id="PS50011"/>
    </source>
</evidence>
<dbReference type="PROSITE" id="PS00107">
    <property type="entry name" value="PROTEIN_KINASE_ATP"/>
    <property type="match status" value="1"/>
</dbReference>
<evidence type="ECO:0000256" key="4">
    <source>
        <dbReference type="ARBA" id="ARBA00022840"/>
    </source>
</evidence>
<organism evidence="7 8">
    <name type="scientific">Gemmata palustris</name>
    <dbReference type="NCBI Taxonomy" id="2822762"/>
    <lineage>
        <taxon>Bacteria</taxon>
        <taxon>Pseudomonadati</taxon>
        <taxon>Planctomycetota</taxon>
        <taxon>Planctomycetia</taxon>
        <taxon>Gemmatales</taxon>
        <taxon>Gemmataceae</taxon>
        <taxon>Gemmata</taxon>
    </lineage>
</organism>
<keyword evidence="4 5" id="KW-0067">ATP-binding</keyword>
<feature type="binding site" evidence="5">
    <location>
        <position position="104"/>
    </location>
    <ligand>
        <name>ATP</name>
        <dbReference type="ChEBI" id="CHEBI:30616"/>
    </ligand>
</feature>
<dbReference type="CDD" id="cd14014">
    <property type="entry name" value="STKc_PknB_like"/>
    <property type="match status" value="1"/>
</dbReference>
<evidence type="ECO:0000256" key="3">
    <source>
        <dbReference type="ARBA" id="ARBA00022777"/>
    </source>
</evidence>
<proteinExistence type="predicted"/>
<dbReference type="PANTHER" id="PTHR43289:SF6">
    <property type="entry name" value="SERINE_THREONINE-PROTEIN KINASE NEKL-3"/>
    <property type="match status" value="1"/>
</dbReference>
<gene>
    <name evidence="7" type="ORF">J8F10_02115</name>
</gene>
<reference evidence="7 8" key="1">
    <citation type="submission" date="2021-04" db="EMBL/GenBank/DDBJ databases">
        <authorList>
            <person name="Ivanova A."/>
        </authorList>
    </citation>
    <scope>NUCLEOTIDE SEQUENCE [LARGE SCALE GENOMIC DNA]</scope>
    <source>
        <strain evidence="7 8">G18</strain>
    </source>
</reference>
<dbReference type="Gene3D" id="1.10.510.10">
    <property type="entry name" value="Transferase(Phosphotransferase) domain 1"/>
    <property type="match status" value="1"/>
</dbReference>
<dbReference type="PROSITE" id="PS00108">
    <property type="entry name" value="PROTEIN_KINASE_ST"/>
    <property type="match status" value="1"/>
</dbReference>